<dbReference type="PANTHER" id="PTHR45947">
    <property type="entry name" value="SULFOQUINOVOSYL TRANSFERASE SQD2"/>
    <property type="match status" value="1"/>
</dbReference>
<evidence type="ECO:0000313" key="3">
    <source>
        <dbReference type="EMBL" id="GAA3968264.1"/>
    </source>
</evidence>
<organism evidence="3 4">
    <name type="scientific">Allohahella marinimesophila</name>
    <dbReference type="NCBI Taxonomy" id="1054972"/>
    <lineage>
        <taxon>Bacteria</taxon>
        <taxon>Pseudomonadati</taxon>
        <taxon>Pseudomonadota</taxon>
        <taxon>Gammaproteobacteria</taxon>
        <taxon>Oceanospirillales</taxon>
        <taxon>Hahellaceae</taxon>
        <taxon>Allohahella</taxon>
    </lineage>
</organism>
<evidence type="ECO:0000259" key="1">
    <source>
        <dbReference type="Pfam" id="PF00534"/>
    </source>
</evidence>
<dbReference type="Gene3D" id="3.40.50.2000">
    <property type="entry name" value="Glycogen Phosphorylase B"/>
    <property type="match status" value="2"/>
</dbReference>
<dbReference type="InterPro" id="IPR001296">
    <property type="entry name" value="Glyco_trans_1"/>
</dbReference>
<feature type="domain" description="Glycosyltransferase subfamily 4-like N-terminal" evidence="2">
    <location>
        <begin position="17"/>
        <end position="174"/>
    </location>
</feature>
<sequence length="368" mass="40043">MRAMKVVMVSNEFPPSVGGVQTHVHELAKAMVRGGNRVVVVTRQSDGALPDSEIMDGIDVRRYPLPNSHLFYDFKLRRILKKLISTEGFEVVHIHGMRPLSAAKGLGVPVVFTNHTSSFLKRATQGPKVLEKMRRQLVIADMVLAPSDELVQATLATGYDKPPRFISNGADTNRFYPRSSDLRSRLNIPVDAFVVVLARRLVEKNGVLYFAKAIADLDLPKLHVLVAGDGAERAEFERIIKAAGRSENVHMLGAVANTDMPGVFSAGDVGILPSLMEATSIAGLEAMACGLPLIGTRVGGIPVIIDDRRSGILVEPRSPEALAEAISELYHDRDLAAAMGKTSLELARQKFSWDVIAAETVACYRSAR</sequence>
<comment type="caution">
    <text evidence="3">The sequence shown here is derived from an EMBL/GenBank/DDBJ whole genome shotgun (WGS) entry which is preliminary data.</text>
</comment>
<dbReference type="Pfam" id="PF00534">
    <property type="entry name" value="Glycos_transf_1"/>
    <property type="match status" value="1"/>
</dbReference>
<dbReference type="InterPro" id="IPR028098">
    <property type="entry name" value="Glyco_trans_4-like_N"/>
</dbReference>
<dbReference type="RefSeq" id="WP_344807312.1">
    <property type="nucleotide sequence ID" value="NZ_BAABBO010000011.1"/>
</dbReference>
<gene>
    <name evidence="3" type="ORF">GCM10022278_27520</name>
</gene>
<dbReference type="SUPFAM" id="SSF53756">
    <property type="entry name" value="UDP-Glycosyltransferase/glycogen phosphorylase"/>
    <property type="match status" value="1"/>
</dbReference>
<dbReference type="InterPro" id="IPR050194">
    <property type="entry name" value="Glycosyltransferase_grp1"/>
</dbReference>
<feature type="domain" description="Glycosyl transferase family 1" evidence="1">
    <location>
        <begin position="182"/>
        <end position="342"/>
    </location>
</feature>
<reference evidence="4" key="1">
    <citation type="journal article" date="2019" name="Int. J. Syst. Evol. Microbiol.">
        <title>The Global Catalogue of Microorganisms (GCM) 10K type strain sequencing project: providing services to taxonomists for standard genome sequencing and annotation.</title>
        <authorList>
            <consortium name="The Broad Institute Genomics Platform"/>
            <consortium name="The Broad Institute Genome Sequencing Center for Infectious Disease"/>
            <person name="Wu L."/>
            <person name="Ma J."/>
        </authorList>
    </citation>
    <scope>NUCLEOTIDE SEQUENCE [LARGE SCALE GENOMIC DNA]</scope>
    <source>
        <strain evidence="4">JCM 17555</strain>
    </source>
</reference>
<evidence type="ECO:0000259" key="2">
    <source>
        <dbReference type="Pfam" id="PF13439"/>
    </source>
</evidence>
<dbReference type="Pfam" id="PF13439">
    <property type="entry name" value="Glyco_transf_4"/>
    <property type="match status" value="1"/>
</dbReference>
<dbReference type="PANTHER" id="PTHR45947:SF3">
    <property type="entry name" value="SULFOQUINOVOSYL TRANSFERASE SQD2"/>
    <property type="match status" value="1"/>
</dbReference>
<keyword evidence="4" id="KW-1185">Reference proteome</keyword>
<dbReference type="CDD" id="cd03801">
    <property type="entry name" value="GT4_PimA-like"/>
    <property type="match status" value="1"/>
</dbReference>
<name>A0ABP7PN19_9GAMM</name>
<evidence type="ECO:0000313" key="4">
    <source>
        <dbReference type="Proteomes" id="UP001501337"/>
    </source>
</evidence>
<proteinExistence type="predicted"/>
<dbReference type="Proteomes" id="UP001501337">
    <property type="component" value="Unassembled WGS sequence"/>
</dbReference>
<dbReference type="EMBL" id="BAABBO010000011">
    <property type="protein sequence ID" value="GAA3968264.1"/>
    <property type="molecule type" value="Genomic_DNA"/>
</dbReference>
<protein>
    <submittedName>
        <fullName evidence="3">Glycosyltransferase family 4 protein</fullName>
    </submittedName>
</protein>
<accession>A0ABP7PN19</accession>